<proteinExistence type="predicted"/>
<protein>
    <submittedName>
        <fullName evidence="3">Ig-like domain-containing protein</fullName>
    </submittedName>
</protein>
<sequence>MCALAFVDFIPASDDMPRQRPSMTFQKTRQIHISVRLKPIIFEKYTTSDRTEIQQVLQSQTVSSVSNAFAFQKTKPKSTQLEGWLSIKYLVRLGIPKGIAKAYLFYTAGSLIHSDPCVTSQSDQLSSEALPKSITDSDIYTEARGTDFVSVHALCAISPKHIGFLFLAANSFDYRTTAVGVETTFFKSVYSALPRWLANENDTNDDPFEVPPSSTVEYQLIKLRVAWRGSVVEKEPMTYFGRLGDQNEGKPMCFYRKTLQSKPQEIDTSNGEFMILKNLEKSSYELIKPSVELRDAGFYLCRVVECATCPGETDTPARQFLVFPRKLSMNLYVSHASFEQNE</sequence>
<dbReference type="Gene3D" id="2.60.40.10">
    <property type="entry name" value="Immunoglobulins"/>
    <property type="match status" value="1"/>
</dbReference>
<dbReference type="InterPro" id="IPR013783">
    <property type="entry name" value="Ig-like_fold"/>
</dbReference>
<organism evidence="3">
    <name type="scientific">Echinostoma caproni</name>
    <dbReference type="NCBI Taxonomy" id="27848"/>
    <lineage>
        <taxon>Eukaryota</taxon>
        <taxon>Metazoa</taxon>
        <taxon>Spiralia</taxon>
        <taxon>Lophotrochozoa</taxon>
        <taxon>Platyhelminthes</taxon>
        <taxon>Trematoda</taxon>
        <taxon>Digenea</taxon>
        <taxon>Plagiorchiida</taxon>
        <taxon>Echinostomata</taxon>
        <taxon>Echinostomatoidea</taxon>
        <taxon>Echinostomatidae</taxon>
        <taxon>Echinostoma</taxon>
    </lineage>
</organism>
<evidence type="ECO:0000313" key="2">
    <source>
        <dbReference type="Proteomes" id="UP000272942"/>
    </source>
</evidence>
<reference evidence="3" key="1">
    <citation type="submission" date="2016-06" db="UniProtKB">
        <authorList>
            <consortium name="WormBaseParasite"/>
        </authorList>
    </citation>
    <scope>IDENTIFICATION</scope>
</reference>
<evidence type="ECO:0000313" key="3">
    <source>
        <dbReference type="WBParaSite" id="ECPE_0000186901-mRNA-1"/>
    </source>
</evidence>
<dbReference type="AlphaFoldDB" id="A0A183A4I4"/>
<dbReference type="SUPFAM" id="SSF48726">
    <property type="entry name" value="Immunoglobulin"/>
    <property type="match status" value="1"/>
</dbReference>
<evidence type="ECO:0000313" key="1">
    <source>
        <dbReference type="EMBL" id="VDP48222.1"/>
    </source>
</evidence>
<dbReference type="Proteomes" id="UP000272942">
    <property type="component" value="Unassembled WGS sequence"/>
</dbReference>
<accession>A0A183A4I4</accession>
<dbReference type="InterPro" id="IPR036179">
    <property type="entry name" value="Ig-like_dom_sf"/>
</dbReference>
<reference evidence="1 2" key="2">
    <citation type="submission" date="2018-11" db="EMBL/GenBank/DDBJ databases">
        <authorList>
            <consortium name="Pathogen Informatics"/>
        </authorList>
    </citation>
    <scope>NUCLEOTIDE SEQUENCE [LARGE SCALE GENOMIC DNA]</scope>
    <source>
        <strain evidence="1 2">Egypt</strain>
    </source>
</reference>
<name>A0A183A4I4_9TREM</name>
<keyword evidence="2" id="KW-1185">Reference proteome</keyword>
<dbReference type="EMBL" id="UZAN01017597">
    <property type="protein sequence ID" value="VDP48222.1"/>
    <property type="molecule type" value="Genomic_DNA"/>
</dbReference>
<dbReference type="WBParaSite" id="ECPE_0000186901-mRNA-1">
    <property type="protein sequence ID" value="ECPE_0000186901-mRNA-1"/>
    <property type="gene ID" value="ECPE_0000186901"/>
</dbReference>
<gene>
    <name evidence="1" type="ORF">ECPE_LOCUS1869</name>
</gene>